<dbReference type="EMBL" id="CP009123">
    <property type="protein sequence ID" value="AJA11689.1"/>
    <property type="molecule type" value="Genomic_DNA"/>
</dbReference>
<name>A0A0A7PNZ8_9SPHN</name>
<dbReference type="Gene3D" id="3.40.50.150">
    <property type="entry name" value="Vaccinia Virus protein VP39"/>
    <property type="match status" value="1"/>
</dbReference>
<protein>
    <recommendedName>
        <fullName evidence="3">Methyltransferase domain-containing protein</fullName>
    </recommendedName>
</protein>
<reference evidence="1 2" key="1">
    <citation type="journal article" date="2015" name="Int. J. Syst. Evol. Microbiol.">
        <title>Description of Sphingopyxis fribergensis sp. nov. - a soil bacterium with the ability to degrade styrene and phenylacetic acid.</title>
        <authorList>
            <person name="Oelschlagel M."/>
            <person name="Ruckert C."/>
            <person name="Kalinowski J."/>
            <person name="Schmidt G."/>
            <person name="Schlomann M."/>
            <person name="Tischler D."/>
        </authorList>
    </citation>
    <scope>NUCLEOTIDE SEQUENCE [LARGE SCALE GENOMIC DNA]</scope>
    <source>
        <strain evidence="1 2">Kp5.2</strain>
        <plasmid evidence="1">pSfKp5.2</plasmid>
    </source>
</reference>
<sequence length="270" mass="29189">MLAIARTVYAEEWAGNASAYQEQGLYGMLAEHLAQAGDVRALLDVGCGRGHGLAALRSAFPAAAHLIGVDENPECLEAAASLLAIKAPRSNIRRGRDEIVTGGRYVSTYRGTVQIGSNGITLIQSDVVVQDPEVERVLDTLGPLDALTLWFSGVHKARSATEIVRHFKIKSDAEHRTLIENRALAIAGERLRPGGALHLVVRACAIDIDQVAHAMRLDYSDWLEDKPFRVESIGSIPYEEPADGIVVRSTDSGVSAMPNYAISILIRREG</sequence>
<organism evidence="1 2">
    <name type="scientific">Sphingopyxis fribergensis</name>
    <dbReference type="NCBI Taxonomy" id="1515612"/>
    <lineage>
        <taxon>Bacteria</taxon>
        <taxon>Pseudomonadati</taxon>
        <taxon>Pseudomonadota</taxon>
        <taxon>Alphaproteobacteria</taxon>
        <taxon>Sphingomonadales</taxon>
        <taxon>Sphingomonadaceae</taxon>
        <taxon>Sphingopyxis</taxon>
    </lineage>
</organism>
<gene>
    <name evidence="1" type="ORF">SKP52_24235</name>
</gene>
<dbReference type="KEGG" id="sphk:SKP52_24235"/>
<keyword evidence="2" id="KW-1185">Reference proteome</keyword>
<keyword evidence="1" id="KW-0614">Plasmid</keyword>
<dbReference type="AlphaFoldDB" id="A0A0A7PNZ8"/>
<evidence type="ECO:0000313" key="2">
    <source>
        <dbReference type="Proteomes" id="UP000030907"/>
    </source>
</evidence>
<dbReference type="HOGENOM" id="CLU_1030166_0_0_5"/>
<evidence type="ECO:0008006" key="3">
    <source>
        <dbReference type="Google" id="ProtNLM"/>
    </source>
</evidence>
<proteinExistence type="predicted"/>
<geneLocation type="plasmid" evidence="1 2">
    <name>pSfKp5.2</name>
</geneLocation>
<evidence type="ECO:0000313" key="1">
    <source>
        <dbReference type="EMBL" id="AJA11689.1"/>
    </source>
</evidence>
<dbReference type="SUPFAM" id="SSF53335">
    <property type="entry name" value="S-adenosyl-L-methionine-dependent methyltransferases"/>
    <property type="match status" value="1"/>
</dbReference>
<accession>A0A0A7PNZ8</accession>
<dbReference type="InterPro" id="IPR029063">
    <property type="entry name" value="SAM-dependent_MTases_sf"/>
</dbReference>
<dbReference type="Proteomes" id="UP000030907">
    <property type="component" value="Plasmid pSfKp5.2"/>
</dbReference>